<organism evidence="1 2">
    <name type="scientific">Mesorhizobium tamadayense</name>
    <dbReference type="NCBI Taxonomy" id="425306"/>
    <lineage>
        <taxon>Bacteria</taxon>
        <taxon>Pseudomonadati</taxon>
        <taxon>Pseudomonadota</taxon>
        <taxon>Alphaproteobacteria</taxon>
        <taxon>Hyphomicrobiales</taxon>
        <taxon>Phyllobacteriaceae</taxon>
        <taxon>Mesorhizobium</taxon>
    </lineage>
</organism>
<accession>A0A3P3F6L3</accession>
<evidence type="ECO:0000313" key="1">
    <source>
        <dbReference type="EMBL" id="RRH94274.1"/>
    </source>
</evidence>
<protein>
    <submittedName>
        <fullName evidence="1">Uncharacterized protein</fullName>
    </submittedName>
</protein>
<dbReference type="Proteomes" id="UP000273786">
    <property type="component" value="Unassembled WGS sequence"/>
</dbReference>
<sequence>MDKTSKVKRGQPIELVGEVIRIDEETVTIDLSPAVTVARDKVRLVRADVPPKRKTAPVDKPT</sequence>
<reference evidence="1 2" key="1">
    <citation type="submission" date="2018-11" db="EMBL/GenBank/DDBJ databases">
        <title>the genome of Mesorhizobium tamadayense DSM 28320.</title>
        <authorList>
            <person name="Gao J."/>
        </authorList>
    </citation>
    <scope>NUCLEOTIDE SEQUENCE [LARGE SCALE GENOMIC DNA]</scope>
    <source>
        <strain evidence="1 2">DSM 28320</strain>
    </source>
</reference>
<evidence type="ECO:0000313" key="2">
    <source>
        <dbReference type="Proteomes" id="UP000273786"/>
    </source>
</evidence>
<dbReference type="RefSeq" id="WP_125004583.1">
    <property type="nucleotide sequence ID" value="NZ_RQXT01000044.1"/>
</dbReference>
<keyword evidence="2" id="KW-1185">Reference proteome</keyword>
<comment type="caution">
    <text evidence="1">The sequence shown here is derived from an EMBL/GenBank/DDBJ whole genome shotgun (WGS) entry which is preliminary data.</text>
</comment>
<name>A0A3P3F6L3_9HYPH</name>
<dbReference type="EMBL" id="RQXT01000044">
    <property type="protein sequence ID" value="RRH94274.1"/>
    <property type="molecule type" value="Genomic_DNA"/>
</dbReference>
<gene>
    <name evidence="1" type="ORF">EH240_27770</name>
</gene>
<proteinExistence type="predicted"/>
<dbReference type="AlphaFoldDB" id="A0A3P3F6L3"/>
<dbReference type="OrthoDB" id="8082187at2"/>